<protein>
    <submittedName>
        <fullName evidence="3">DUF4157 domain-containing protein</fullName>
    </submittedName>
</protein>
<feature type="domain" description="eCIS core" evidence="2">
    <location>
        <begin position="51"/>
        <end position="126"/>
    </location>
</feature>
<dbReference type="Proteomes" id="UP001596036">
    <property type="component" value="Unassembled WGS sequence"/>
</dbReference>
<sequence length="778" mass="85326">MSKPTATANRGRAPAKAPARAARAKPQPAKRTFAAPAFAAAEAVLQGGGQPLEPNLRAHMERAFGHDFGAVRVHCDSAAHESAHALGARAYAVGRHLVFDRNEYRPAAPEGQRLLAHELAHVVQQGPLDYRADRPLQLESGDSALEREAHRAADAAPCGDRVHVSHAADTGVQRLQRAEHGTYVSTIGSSPYLDAGEQFYRTWGHPNVKRVAHMGQVLDDLDTATNPIESFRIVSHGSSLGLELGLLPEIASDYFWAQPVGDTPAATRYTTESGFRKEFANKRILVESKFVEIYNALWKDAATQALLTTLGGAKDPPNEESNLGIVLRAIADERFLADVELADGGKPDIPNKAALQAFIKLRRDTYGKLLVEAKPKDEQADAKKAIADLGKKLPAVMAAARISFGKIDKDEAKTFADDFVETPGKRSGLKKSFTRSIREGAGGPFLKRLRSVRSKINGKTQIEIRGCNVGKDIKTMDGLRAFFGNPDALPALSAPDLFQFFFQLNVKSYHKDEEADLEAAYGDSRLGIQTAFEDLRRMKAGEVIRLHVGGKLDDLAKKYGFDASKARRFTPEIEKFDELREGDLLWLVQREVVPLGRYKSLDDFCQQYLGNKYLWPKVLAVNPGIGDPKLLGPGDRITVPRDLLGKPFAAVGTGKNDFVAAVRGGEAVAGLASAIDVKQRTRRGVVTTEQTFAHPRPVLHIDDARRNEALGKWLATQKFDPKGRTAAELSKRFGKNAAQFEAGRAGTYVQFLTRGYPNAVDPIFPEDRRYDSHIIRRP</sequence>
<evidence type="ECO:0000256" key="1">
    <source>
        <dbReference type="SAM" id="MobiDB-lite"/>
    </source>
</evidence>
<keyword evidence="4" id="KW-1185">Reference proteome</keyword>
<organism evidence="3 4">
    <name type="scientific">Lysobacter yangpyeongensis</name>
    <dbReference type="NCBI Taxonomy" id="346182"/>
    <lineage>
        <taxon>Bacteria</taxon>
        <taxon>Pseudomonadati</taxon>
        <taxon>Pseudomonadota</taxon>
        <taxon>Gammaproteobacteria</taxon>
        <taxon>Lysobacterales</taxon>
        <taxon>Lysobacteraceae</taxon>
        <taxon>Lysobacter</taxon>
    </lineage>
</organism>
<name>A0ABW0SJF5_9GAMM</name>
<proteinExistence type="predicted"/>
<accession>A0ABW0SJF5</accession>
<feature type="region of interest" description="Disordered" evidence="1">
    <location>
        <begin position="1"/>
        <end position="30"/>
    </location>
</feature>
<evidence type="ECO:0000313" key="4">
    <source>
        <dbReference type="Proteomes" id="UP001596036"/>
    </source>
</evidence>
<feature type="compositionally biased region" description="Low complexity" evidence="1">
    <location>
        <begin position="12"/>
        <end position="30"/>
    </location>
</feature>
<evidence type="ECO:0000313" key="3">
    <source>
        <dbReference type="EMBL" id="MFC5569079.1"/>
    </source>
</evidence>
<gene>
    <name evidence="3" type="ORF">ACFPN1_03230</name>
</gene>
<dbReference type="RefSeq" id="WP_386752932.1">
    <property type="nucleotide sequence ID" value="NZ_JBHSNM010000001.1"/>
</dbReference>
<dbReference type="Pfam" id="PF13699">
    <property type="entry name" value="eCIS_core"/>
    <property type="match status" value="1"/>
</dbReference>
<dbReference type="InterPro" id="IPR025295">
    <property type="entry name" value="eCIS_core_dom"/>
</dbReference>
<reference evidence="4" key="1">
    <citation type="journal article" date="2019" name="Int. J. Syst. Evol. Microbiol.">
        <title>The Global Catalogue of Microorganisms (GCM) 10K type strain sequencing project: providing services to taxonomists for standard genome sequencing and annotation.</title>
        <authorList>
            <consortium name="The Broad Institute Genomics Platform"/>
            <consortium name="The Broad Institute Genome Sequencing Center for Infectious Disease"/>
            <person name="Wu L."/>
            <person name="Ma J."/>
        </authorList>
    </citation>
    <scope>NUCLEOTIDE SEQUENCE [LARGE SCALE GENOMIC DNA]</scope>
    <source>
        <strain evidence="4">KACC 11407</strain>
    </source>
</reference>
<dbReference type="EMBL" id="JBHSNM010000001">
    <property type="protein sequence ID" value="MFC5569079.1"/>
    <property type="molecule type" value="Genomic_DNA"/>
</dbReference>
<comment type="caution">
    <text evidence="3">The sequence shown here is derived from an EMBL/GenBank/DDBJ whole genome shotgun (WGS) entry which is preliminary data.</text>
</comment>
<evidence type="ECO:0000259" key="2">
    <source>
        <dbReference type="Pfam" id="PF13699"/>
    </source>
</evidence>